<proteinExistence type="predicted"/>
<reference evidence="2" key="2">
    <citation type="submission" date="2023-06" db="EMBL/GenBank/DDBJ databases">
        <authorList>
            <consortium name="Lawrence Berkeley National Laboratory"/>
            <person name="Haridas S."/>
            <person name="Hensen N."/>
            <person name="Bonometti L."/>
            <person name="Westerberg I."/>
            <person name="Brannstrom I.O."/>
            <person name="Guillou S."/>
            <person name="Cros-Aarteil S."/>
            <person name="Calhoun S."/>
            <person name="Kuo A."/>
            <person name="Mondo S."/>
            <person name="Pangilinan J."/>
            <person name="Riley R."/>
            <person name="LaButti K."/>
            <person name="Andreopoulos B."/>
            <person name="Lipzen A."/>
            <person name="Chen C."/>
            <person name="Yanf M."/>
            <person name="Daum C."/>
            <person name="Ng V."/>
            <person name="Clum A."/>
            <person name="Steindorff A."/>
            <person name="Ohm R."/>
            <person name="Martin F."/>
            <person name="Silar P."/>
            <person name="Natvig D."/>
            <person name="Lalanne C."/>
            <person name="Gautier V."/>
            <person name="Ament-velasquez S.L."/>
            <person name="Kruys A."/>
            <person name="Hutchinson M.I."/>
            <person name="Powell A.J."/>
            <person name="Barry K."/>
            <person name="Miller A.N."/>
            <person name="Grigoriev I.V."/>
            <person name="Debuchy R."/>
            <person name="Gladieux P."/>
            <person name="Thoren M.H."/>
            <person name="Johannesson H."/>
        </authorList>
    </citation>
    <scope>NUCLEOTIDE SEQUENCE</scope>
    <source>
        <strain evidence="2">CBS 232.78</strain>
    </source>
</reference>
<reference evidence="2" key="1">
    <citation type="journal article" date="2023" name="Mol. Phylogenet. Evol.">
        <title>Genome-scale phylogeny and comparative genomics of the fungal order Sordariales.</title>
        <authorList>
            <person name="Hensen N."/>
            <person name="Bonometti L."/>
            <person name="Westerberg I."/>
            <person name="Brannstrom I.O."/>
            <person name="Guillou S."/>
            <person name="Cros-Aarteil S."/>
            <person name="Calhoun S."/>
            <person name="Haridas S."/>
            <person name="Kuo A."/>
            <person name="Mondo S."/>
            <person name="Pangilinan J."/>
            <person name="Riley R."/>
            <person name="LaButti K."/>
            <person name="Andreopoulos B."/>
            <person name="Lipzen A."/>
            <person name="Chen C."/>
            <person name="Yan M."/>
            <person name="Daum C."/>
            <person name="Ng V."/>
            <person name="Clum A."/>
            <person name="Steindorff A."/>
            <person name="Ohm R.A."/>
            <person name="Martin F."/>
            <person name="Silar P."/>
            <person name="Natvig D.O."/>
            <person name="Lalanne C."/>
            <person name="Gautier V."/>
            <person name="Ament-Velasquez S.L."/>
            <person name="Kruys A."/>
            <person name="Hutchinson M.I."/>
            <person name="Powell A.J."/>
            <person name="Barry K."/>
            <person name="Miller A.N."/>
            <person name="Grigoriev I.V."/>
            <person name="Debuchy R."/>
            <person name="Gladieux P."/>
            <person name="Hiltunen Thoren M."/>
            <person name="Johannesson H."/>
        </authorList>
    </citation>
    <scope>NUCLEOTIDE SEQUENCE</scope>
    <source>
        <strain evidence="2">CBS 232.78</strain>
    </source>
</reference>
<protein>
    <recommendedName>
        <fullName evidence="1">Heterokaryon incompatibility domain-containing protein</fullName>
    </recommendedName>
</protein>
<dbReference type="Proteomes" id="UP001285441">
    <property type="component" value="Unassembled WGS sequence"/>
</dbReference>
<evidence type="ECO:0000313" key="3">
    <source>
        <dbReference type="Proteomes" id="UP001285441"/>
    </source>
</evidence>
<comment type="caution">
    <text evidence="2">The sequence shown here is derived from an EMBL/GenBank/DDBJ whole genome shotgun (WGS) entry which is preliminary data.</text>
</comment>
<dbReference type="EMBL" id="JAULSW010000005">
    <property type="protein sequence ID" value="KAK3380808.1"/>
    <property type="molecule type" value="Genomic_DNA"/>
</dbReference>
<name>A0AAE0NFW6_9PEZI</name>
<evidence type="ECO:0000313" key="2">
    <source>
        <dbReference type="EMBL" id="KAK3380808.1"/>
    </source>
</evidence>
<gene>
    <name evidence="2" type="ORF">B0H63DRAFT_494827</name>
</gene>
<organism evidence="2 3">
    <name type="scientific">Podospora didyma</name>
    <dbReference type="NCBI Taxonomy" id="330526"/>
    <lineage>
        <taxon>Eukaryota</taxon>
        <taxon>Fungi</taxon>
        <taxon>Dikarya</taxon>
        <taxon>Ascomycota</taxon>
        <taxon>Pezizomycotina</taxon>
        <taxon>Sordariomycetes</taxon>
        <taxon>Sordariomycetidae</taxon>
        <taxon>Sordariales</taxon>
        <taxon>Podosporaceae</taxon>
        <taxon>Podospora</taxon>
    </lineage>
</organism>
<sequence>MVTLGNWAVTVSEEKLVEIKRLMVVANVQYMWVDCVRLNQDDNREKSFDPQHIVDDLKSLDNVLYYMAGAAVASDAMLAPNVLNQLRTAAAVEPGLLNCYATCISHIRTLSVNLYFSRVWTFQEMILGKITMWGFDTWMELAKDATDKAIKLEGWLQRWRQVTTTGFDYILIIIQEDKQSLGALRTQVEGIISARIDIINGGPRWWDENYKGVINIFSAMSIRPREAKMSPDIFRGLLGADIVGDDLEQLSFAFFKQLSLKTGYAWTRLAVSSKERGEWDWIPVLAARSKPLTTHMYTGVFRLGRLKPNGRIKTIATTGIKGTPEQYVTVLLREGPPEAGTRFVFEGCNCGKKLKTRLFSRETWSVTKQVTFTDAHAKPVEWIDRCVNGTVWENPSSKTFRAHNVSINFYMVDVTGCQSRLYDETTKNRLCQLMVQCGCTVTAPYYFIMKAITAVNGSSLGDGLGLVQAGDVGKGFHLMAFGGEPEAYRTCIGNGKKL</sequence>
<feature type="domain" description="Heterokaryon incompatibility" evidence="1">
    <location>
        <begin position="26"/>
        <end position="124"/>
    </location>
</feature>
<dbReference type="AlphaFoldDB" id="A0AAE0NFW6"/>
<dbReference type="InterPro" id="IPR010730">
    <property type="entry name" value="HET"/>
</dbReference>
<dbReference type="Pfam" id="PF06985">
    <property type="entry name" value="HET"/>
    <property type="match status" value="1"/>
</dbReference>
<accession>A0AAE0NFW6</accession>
<keyword evidence="3" id="KW-1185">Reference proteome</keyword>
<evidence type="ECO:0000259" key="1">
    <source>
        <dbReference type="Pfam" id="PF06985"/>
    </source>
</evidence>